<gene>
    <name evidence="2" type="ORF">GCM10009799_06970</name>
</gene>
<proteinExistence type="predicted"/>
<keyword evidence="1" id="KW-0732">Signal</keyword>
<organism evidence="2 3">
    <name type="scientific">Nocardiopsis rhodophaea</name>
    <dbReference type="NCBI Taxonomy" id="280238"/>
    <lineage>
        <taxon>Bacteria</taxon>
        <taxon>Bacillati</taxon>
        <taxon>Actinomycetota</taxon>
        <taxon>Actinomycetes</taxon>
        <taxon>Streptosporangiales</taxon>
        <taxon>Nocardiopsidaceae</taxon>
        <taxon>Nocardiopsis</taxon>
    </lineage>
</organism>
<evidence type="ECO:0000313" key="2">
    <source>
        <dbReference type="EMBL" id="GAA1984155.1"/>
    </source>
</evidence>
<accession>A0ABP5DTI7</accession>
<reference evidence="3" key="1">
    <citation type="journal article" date="2019" name="Int. J. Syst. Evol. Microbiol.">
        <title>The Global Catalogue of Microorganisms (GCM) 10K type strain sequencing project: providing services to taxonomists for standard genome sequencing and annotation.</title>
        <authorList>
            <consortium name="The Broad Institute Genomics Platform"/>
            <consortium name="The Broad Institute Genome Sequencing Center for Infectious Disease"/>
            <person name="Wu L."/>
            <person name="Ma J."/>
        </authorList>
    </citation>
    <scope>NUCLEOTIDE SEQUENCE [LARGE SCALE GENOMIC DNA]</scope>
    <source>
        <strain evidence="3">JCM 15313</strain>
    </source>
</reference>
<keyword evidence="3" id="KW-1185">Reference proteome</keyword>
<evidence type="ECO:0000256" key="1">
    <source>
        <dbReference type="SAM" id="SignalP"/>
    </source>
</evidence>
<evidence type="ECO:0000313" key="3">
    <source>
        <dbReference type="Proteomes" id="UP001501585"/>
    </source>
</evidence>
<feature type="chain" id="PRO_5047437842" evidence="1">
    <location>
        <begin position="21"/>
        <end position="153"/>
    </location>
</feature>
<sequence>MRKKLTAVALIAMVGAPAVAMLMERPNFGPEAAKAAQNARIAVSPATASVGGEQPVKAQNTVSKGKPTVFVTIDPAKAYQEIVRLRETGWMNPNRIEYADDPVVSLLQFKYWLDKGYIAKDGSWSEKGVQEEGWMDTGYKNGTAYKKYMGDQA</sequence>
<name>A0ABP5DTI7_9ACTN</name>
<feature type="signal peptide" evidence="1">
    <location>
        <begin position="1"/>
        <end position="20"/>
    </location>
</feature>
<dbReference type="RefSeq" id="WP_344160100.1">
    <property type="nucleotide sequence ID" value="NZ_BAAAPC010000002.1"/>
</dbReference>
<comment type="caution">
    <text evidence="2">The sequence shown here is derived from an EMBL/GenBank/DDBJ whole genome shotgun (WGS) entry which is preliminary data.</text>
</comment>
<protein>
    <submittedName>
        <fullName evidence="2">Uncharacterized protein</fullName>
    </submittedName>
</protein>
<dbReference type="EMBL" id="BAAAPC010000002">
    <property type="protein sequence ID" value="GAA1984155.1"/>
    <property type="molecule type" value="Genomic_DNA"/>
</dbReference>
<dbReference type="Proteomes" id="UP001501585">
    <property type="component" value="Unassembled WGS sequence"/>
</dbReference>